<dbReference type="KEGG" id="ssck:SPSK_01999"/>
<dbReference type="AlphaFoldDB" id="A0A0F2MF97"/>
<dbReference type="GeneID" id="27664174"/>
<protein>
    <submittedName>
        <fullName evidence="1">Uncharacterized protein</fullName>
    </submittedName>
</protein>
<sequence length="179" mass="19366">MEVCDALRDVERHPDPGLSWERHVCMLGNELPDAAQRSKLEAERVDAGTLLFEAEALEYLRVATEVPVDGGLPDKVVLALVSANVVRPVSSDLVALQDRLVVGFRDVACGPKPQQFVRHAGTGLSRTRSAITENGTIVVSLASLARRSFSGHGQGRCQVRVSGQGLFTEVAEMEMDKTT</sequence>
<organism evidence="1 2">
    <name type="scientific">Sporothrix schenckii 1099-18</name>
    <dbReference type="NCBI Taxonomy" id="1397361"/>
    <lineage>
        <taxon>Eukaryota</taxon>
        <taxon>Fungi</taxon>
        <taxon>Dikarya</taxon>
        <taxon>Ascomycota</taxon>
        <taxon>Pezizomycotina</taxon>
        <taxon>Sordariomycetes</taxon>
        <taxon>Sordariomycetidae</taxon>
        <taxon>Ophiostomatales</taxon>
        <taxon>Ophiostomataceae</taxon>
        <taxon>Sporothrix</taxon>
    </lineage>
</organism>
<comment type="caution">
    <text evidence="1">The sequence shown here is derived from an EMBL/GenBank/DDBJ whole genome shotgun (WGS) entry which is preliminary data.</text>
</comment>
<gene>
    <name evidence="1" type="ORF">SPSK_01999</name>
</gene>
<reference evidence="1 2" key="1">
    <citation type="journal article" date="2014" name="BMC Genomics">
        <title>Comparative genomics of the major fungal agents of human and animal Sporotrichosis: Sporothrix schenckii and Sporothrix brasiliensis.</title>
        <authorList>
            <person name="Teixeira M.M."/>
            <person name="de Almeida L.G."/>
            <person name="Kubitschek-Barreira P."/>
            <person name="Alves F.L."/>
            <person name="Kioshima E.S."/>
            <person name="Abadio A.K."/>
            <person name="Fernandes L."/>
            <person name="Derengowski L.S."/>
            <person name="Ferreira K.S."/>
            <person name="Souza R.C."/>
            <person name="Ruiz J.C."/>
            <person name="de Andrade N.C."/>
            <person name="Paes H.C."/>
            <person name="Nicola A.M."/>
            <person name="Albuquerque P."/>
            <person name="Gerber A.L."/>
            <person name="Martins V.P."/>
            <person name="Peconick L.D."/>
            <person name="Neto A.V."/>
            <person name="Chaucanez C.B."/>
            <person name="Silva P.A."/>
            <person name="Cunha O.L."/>
            <person name="de Oliveira F.F."/>
            <person name="dos Santos T.C."/>
            <person name="Barros A.L."/>
            <person name="Soares M.A."/>
            <person name="de Oliveira L.M."/>
            <person name="Marini M.M."/>
            <person name="Villalobos-Duno H."/>
            <person name="Cunha M.M."/>
            <person name="de Hoog S."/>
            <person name="da Silveira J.F."/>
            <person name="Henrissat B."/>
            <person name="Nino-Vega G.A."/>
            <person name="Cisalpino P.S."/>
            <person name="Mora-Montes H.M."/>
            <person name="Almeida S.R."/>
            <person name="Stajich J.E."/>
            <person name="Lopes-Bezerra L.M."/>
            <person name="Vasconcelos A.T."/>
            <person name="Felipe M.S."/>
        </authorList>
    </citation>
    <scope>NUCLEOTIDE SEQUENCE [LARGE SCALE GENOMIC DNA]</scope>
    <source>
        <strain evidence="1 2">1099-18</strain>
    </source>
</reference>
<accession>A0A0F2MF97</accession>
<dbReference type="VEuPathDB" id="FungiDB:SPSK_01999"/>
<evidence type="ECO:0000313" key="2">
    <source>
        <dbReference type="Proteomes" id="UP000033710"/>
    </source>
</evidence>
<dbReference type="RefSeq" id="XP_016590176.1">
    <property type="nucleotide sequence ID" value="XM_016728897.1"/>
</dbReference>
<dbReference type="EMBL" id="AXCR01000005">
    <property type="protein sequence ID" value="KJR87500.1"/>
    <property type="molecule type" value="Genomic_DNA"/>
</dbReference>
<dbReference type="Proteomes" id="UP000033710">
    <property type="component" value="Unassembled WGS sequence"/>
</dbReference>
<proteinExistence type="predicted"/>
<evidence type="ECO:0000313" key="1">
    <source>
        <dbReference type="EMBL" id="KJR87500.1"/>
    </source>
</evidence>
<reference evidence="1 2" key="2">
    <citation type="journal article" date="2015" name="Eukaryot. Cell">
        <title>Asexual propagation of a virulent clone complex in a human and feline outbreak of sporotrichosis.</title>
        <authorList>
            <person name="Teixeira Mde M."/>
            <person name="Rodrigues A.M."/>
            <person name="Tsui C.K."/>
            <person name="de Almeida L.G."/>
            <person name="Van Diepeningen A.D."/>
            <person name="van den Ende B.G."/>
            <person name="Fernandes G.F."/>
            <person name="Kano R."/>
            <person name="Hamelin R.C."/>
            <person name="Lopes-Bezerra L.M."/>
            <person name="Vasconcelos A.T."/>
            <person name="de Hoog S."/>
            <person name="de Camargo Z.P."/>
            <person name="Felipe M.S."/>
        </authorList>
    </citation>
    <scope>NUCLEOTIDE SEQUENCE [LARGE SCALE GENOMIC DNA]</scope>
    <source>
        <strain evidence="1 2">1099-18</strain>
    </source>
</reference>
<name>A0A0F2MF97_SPOSC</name>